<dbReference type="EMBL" id="GEDC01030719">
    <property type="protein sequence ID" value="JAS06579.1"/>
    <property type="molecule type" value="Transcribed_RNA"/>
</dbReference>
<reference evidence="7" key="1">
    <citation type="submission" date="2015-12" db="EMBL/GenBank/DDBJ databases">
        <title>De novo transcriptome assembly of four potential Pierce s Disease insect vectors from Arizona vineyards.</title>
        <authorList>
            <person name="Tassone E.E."/>
        </authorList>
    </citation>
    <scope>NUCLEOTIDE SEQUENCE</scope>
</reference>
<dbReference type="AlphaFoldDB" id="A0A1B6BZY6"/>
<proteinExistence type="inferred from homology"/>
<protein>
    <recommendedName>
        <fullName evidence="5">Carboxylic ester hydrolase</fullName>
        <ecNumber evidence="5">3.1.1.-</ecNumber>
    </recommendedName>
</protein>
<comment type="similarity">
    <text evidence="1 5">Belongs to the type-B carboxylesterase/lipase family.</text>
</comment>
<sequence>MYFKKLRFFLRPSVAARRTMSNDCTVKIKYGVVRGQKKVSSAFSKKEYYSFLGIPYGKAPLRELRFKDPQPAEPWQGIKDCLEDPPICPQKHVLSGSFVGDEDCLKVNVFTPKLPNESSLLKAVMVFIHGGAFTFGSGNTDFYGPDYLIEHDIVLVNVNYRVGALGFLTFENQDIPGNAGLKDQTLALRWVQENISAFGGDPKKVTLFGESAGGASAHYHMISPLSRGLYQNVILQSGSVLNPWALSTTGKERSFALAELLGYKTDDPLEAAKFLRKVSAEELIKIQNRVLSMKEKATVSFPFVPVVEVPQTGVNFLTKHPKLALEEGDFAHVPVILGLTSREGILVLNDILHTPEYLKVLNKHFDTIISPNMDLPEANYEDIIKTIQDFYLGGKELNWENIVPYLDFVSDVLFSIGIDQSLRYYLEKTNLPVYLYEMTFEGSRSGIKLLLNMKYPGHQIPGASHADDLAYLFKANIPELEQFVKPIPEDEIVTSWFTKMWTEFAKSGNPNMPGLGTKWEPCTKDKICYLEINEKLQMRQNRVFEDRMKFWDSILSFPIKQKL</sequence>
<dbReference type="SUPFAM" id="SSF53474">
    <property type="entry name" value="alpha/beta-Hydrolases"/>
    <property type="match status" value="1"/>
</dbReference>
<dbReference type="PANTHER" id="PTHR43142:SF1">
    <property type="entry name" value="CARBOXYLIC ESTER HYDROLASE"/>
    <property type="match status" value="1"/>
</dbReference>
<dbReference type="InterPro" id="IPR029058">
    <property type="entry name" value="AB_hydrolase_fold"/>
</dbReference>
<evidence type="ECO:0000259" key="6">
    <source>
        <dbReference type="Pfam" id="PF00135"/>
    </source>
</evidence>
<evidence type="ECO:0000313" key="7">
    <source>
        <dbReference type="EMBL" id="JAS06579.1"/>
    </source>
</evidence>
<dbReference type="GO" id="GO:0052689">
    <property type="term" value="F:carboxylic ester hydrolase activity"/>
    <property type="evidence" value="ECO:0007669"/>
    <property type="project" value="UniProtKB-KW"/>
</dbReference>
<keyword evidence="4" id="KW-0325">Glycoprotein</keyword>
<dbReference type="PROSITE" id="PS00122">
    <property type="entry name" value="CARBOXYLESTERASE_B_1"/>
    <property type="match status" value="1"/>
</dbReference>
<evidence type="ECO:0000256" key="1">
    <source>
        <dbReference type="ARBA" id="ARBA00005964"/>
    </source>
</evidence>
<dbReference type="Gene3D" id="3.40.50.1820">
    <property type="entry name" value="alpha/beta hydrolase"/>
    <property type="match status" value="1"/>
</dbReference>
<dbReference type="InterPro" id="IPR019826">
    <property type="entry name" value="Carboxylesterase_B_AS"/>
</dbReference>
<evidence type="ECO:0000256" key="2">
    <source>
        <dbReference type="ARBA" id="ARBA00022487"/>
    </source>
</evidence>
<feature type="domain" description="Carboxylesterase type B" evidence="6">
    <location>
        <begin position="25"/>
        <end position="551"/>
    </location>
</feature>
<gene>
    <name evidence="7" type="ORF">g.21162</name>
</gene>
<dbReference type="PANTHER" id="PTHR43142">
    <property type="entry name" value="CARBOXYLIC ESTER HYDROLASE"/>
    <property type="match status" value="1"/>
</dbReference>
<accession>A0A1B6BZY6</accession>
<keyword evidence="3 5" id="KW-0378">Hydrolase</keyword>
<dbReference type="InterPro" id="IPR002018">
    <property type="entry name" value="CarbesteraseB"/>
</dbReference>
<evidence type="ECO:0000256" key="5">
    <source>
        <dbReference type="RuleBase" id="RU361235"/>
    </source>
</evidence>
<dbReference type="EC" id="3.1.1.-" evidence="5"/>
<evidence type="ECO:0000256" key="3">
    <source>
        <dbReference type="ARBA" id="ARBA00022801"/>
    </source>
</evidence>
<name>A0A1B6BZY6_9HEMI</name>
<dbReference type="Pfam" id="PF00135">
    <property type="entry name" value="COesterase"/>
    <property type="match status" value="1"/>
</dbReference>
<evidence type="ECO:0000256" key="4">
    <source>
        <dbReference type="ARBA" id="ARBA00023180"/>
    </source>
</evidence>
<organism evidence="7">
    <name type="scientific">Clastoptera arizonana</name>
    <name type="common">Arizona spittle bug</name>
    <dbReference type="NCBI Taxonomy" id="38151"/>
    <lineage>
        <taxon>Eukaryota</taxon>
        <taxon>Metazoa</taxon>
        <taxon>Ecdysozoa</taxon>
        <taxon>Arthropoda</taxon>
        <taxon>Hexapoda</taxon>
        <taxon>Insecta</taxon>
        <taxon>Pterygota</taxon>
        <taxon>Neoptera</taxon>
        <taxon>Paraneoptera</taxon>
        <taxon>Hemiptera</taxon>
        <taxon>Auchenorrhyncha</taxon>
        <taxon>Cercopoidea</taxon>
        <taxon>Clastopteridae</taxon>
        <taxon>Clastoptera</taxon>
    </lineage>
</organism>
<keyword evidence="2" id="KW-0719">Serine esterase</keyword>